<evidence type="ECO:0000313" key="2">
    <source>
        <dbReference type="Proteomes" id="UP001215280"/>
    </source>
</evidence>
<evidence type="ECO:0000313" key="1">
    <source>
        <dbReference type="EMBL" id="KAJ7743689.1"/>
    </source>
</evidence>
<organism evidence="1 2">
    <name type="scientific">Mycena maculata</name>
    <dbReference type="NCBI Taxonomy" id="230809"/>
    <lineage>
        <taxon>Eukaryota</taxon>
        <taxon>Fungi</taxon>
        <taxon>Dikarya</taxon>
        <taxon>Basidiomycota</taxon>
        <taxon>Agaricomycotina</taxon>
        <taxon>Agaricomycetes</taxon>
        <taxon>Agaricomycetidae</taxon>
        <taxon>Agaricales</taxon>
        <taxon>Marasmiineae</taxon>
        <taxon>Mycenaceae</taxon>
        <taxon>Mycena</taxon>
    </lineage>
</organism>
<protein>
    <recommendedName>
        <fullName evidence="3">F-box domain-containing protein</fullName>
    </recommendedName>
</protein>
<reference evidence="1" key="1">
    <citation type="submission" date="2023-03" db="EMBL/GenBank/DDBJ databases">
        <title>Massive genome expansion in bonnet fungi (Mycena s.s.) driven by repeated elements and novel gene families across ecological guilds.</title>
        <authorList>
            <consortium name="Lawrence Berkeley National Laboratory"/>
            <person name="Harder C.B."/>
            <person name="Miyauchi S."/>
            <person name="Viragh M."/>
            <person name="Kuo A."/>
            <person name="Thoen E."/>
            <person name="Andreopoulos B."/>
            <person name="Lu D."/>
            <person name="Skrede I."/>
            <person name="Drula E."/>
            <person name="Henrissat B."/>
            <person name="Morin E."/>
            <person name="Kohler A."/>
            <person name="Barry K."/>
            <person name="LaButti K."/>
            <person name="Morin E."/>
            <person name="Salamov A."/>
            <person name="Lipzen A."/>
            <person name="Mereny Z."/>
            <person name="Hegedus B."/>
            <person name="Baldrian P."/>
            <person name="Stursova M."/>
            <person name="Weitz H."/>
            <person name="Taylor A."/>
            <person name="Grigoriev I.V."/>
            <person name="Nagy L.G."/>
            <person name="Martin F."/>
            <person name="Kauserud H."/>
        </authorList>
    </citation>
    <scope>NUCLEOTIDE SEQUENCE</scope>
    <source>
        <strain evidence="1">CBHHK188m</strain>
    </source>
</reference>
<proteinExistence type="predicted"/>
<dbReference type="AlphaFoldDB" id="A0AAD7IIH2"/>
<keyword evidence="2" id="KW-1185">Reference proteome</keyword>
<dbReference type="EMBL" id="JARJLG010000111">
    <property type="protein sequence ID" value="KAJ7743689.1"/>
    <property type="molecule type" value="Genomic_DNA"/>
</dbReference>
<sequence>MSALPGELVDSIIDLAYASSPSSMKACALVCRQWVPRSRHNYFSTISLIRNHSTDNVKTFLRLVASPLATFISSVREVHLSHRSSYGAPVLSVGDIVALLSRYGVNPTSFHLYCQSNRLSVDGAQGELFPSLTHFRITQSEGDTSLGKILDFIHSPPCDLLHYISAEFGIPDDERRINPSFYFLSIFMN</sequence>
<name>A0AAD7IIH2_9AGAR</name>
<gene>
    <name evidence="1" type="ORF">DFH07DRAFT_749811</name>
</gene>
<accession>A0AAD7IIH2</accession>
<dbReference type="Proteomes" id="UP001215280">
    <property type="component" value="Unassembled WGS sequence"/>
</dbReference>
<evidence type="ECO:0008006" key="3">
    <source>
        <dbReference type="Google" id="ProtNLM"/>
    </source>
</evidence>
<comment type="caution">
    <text evidence="1">The sequence shown here is derived from an EMBL/GenBank/DDBJ whole genome shotgun (WGS) entry which is preliminary data.</text>
</comment>